<reference evidence="14 15" key="1">
    <citation type="submission" date="2024-09" db="EMBL/GenBank/DDBJ databases">
        <authorList>
            <person name="Sun Q."/>
            <person name="Mori K."/>
        </authorList>
    </citation>
    <scope>NUCLEOTIDE SEQUENCE [LARGE SCALE GENOMIC DNA]</scope>
    <source>
        <strain evidence="14 15">TBRC 4576</strain>
    </source>
</reference>
<proteinExistence type="inferred from homology"/>
<keyword evidence="4" id="KW-0633">Potassium transport</keyword>
<comment type="caution">
    <text evidence="14">The sequence shown here is derived from an EMBL/GenBank/DDBJ whole genome shotgun (WGS) entry which is preliminary data.</text>
</comment>
<comment type="catalytic activity">
    <reaction evidence="12">
        <text>K(+)(in) = K(+)(out)</text>
        <dbReference type="Rhea" id="RHEA:29463"/>
        <dbReference type="ChEBI" id="CHEBI:29103"/>
    </reaction>
</comment>
<evidence type="ECO:0000256" key="2">
    <source>
        <dbReference type="ARBA" id="ARBA00006920"/>
    </source>
</evidence>
<feature type="transmembrane region" description="Helical" evidence="13">
    <location>
        <begin position="7"/>
        <end position="23"/>
    </location>
</feature>
<dbReference type="RefSeq" id="WP_170177460.1">
    <property type="nucleotide sequence ID" value="NZ_BJEA01000022.1"/>
</dbReference>
<evidence type="ECO:0000256" key="7">
    <source>
        <dbReference type="ARBA" id="ARBA00022958"/>
    </source>
</evidence>
<keyword evidence="10 13" id="KW-0472">Membrane</keyword>
<protein>
    <submittedName>
        <fullName evidence="14">TMEM175 family protein</fullName>
    </submittedName>
</protein>
<feature type="transmembrane region" description="Helical" evidence="13">
    <location>
        <begin position="75"/>
        <end position="95"/>
    </location>
</feature>
<dbReference type="Proteomes" id="UP001589691">
    <property type="component" value="Unassembled WGS sequence"/>
</dbReference>
<keyword evidence="6" id="KW-0631">Potassium channel</keyword>
<evidence type="ECO:0000256" key="1">
    <source>
        <dbReference type="ARBA" id="ARBA00004141"/>
    </source>
</evidence>
<keyword evidence="8 13" id="KW-1133">Transmembrane helix</keyword>
<dbReference type="Pfam" id="PF06736">
    <property type="entry name" value="TMEM175"/>
    <property type="match status" value="1"/>
</dbReference>
<feature type="transmembrane region" description="Helical" evidence="13">
    <location>
        <begin position="107"/>
        <end position="127"/>
    </location>
</feature>
<comment type="similarity">
    <text evidence="2">Belongs to the TMEM175 family.</text>
</comment>
<gene>
    <name evidence="14" type="ORF">ACFFLI_01240</name>
</gene>
<keyword evidence="7" id="KW-0630">Potassium</keyword>
<comment type="subcellular location">
    <subcellularLocation>
        <location evidence="1">Membrane</location>
        <topology evidence="1">Multi-pass membrane protein</topology>
    </subcellularLocation>
</comment>
<name>A0ABV5WQS0_9LACO</name>
<evidence type="ECO:0000256" key="5">
    <source>
        <dbReference type="ARBA" id="ARBA00022692"/>
    </source>
</evidence>
<evidence type="ECO:0000256" key="12">
    <source>
        <dbReference type="ARBA" id="ARBA00034430"/>
    </source>
</evidence>
<keyword evidence="5 13" id="KW-0812">Transmembrane</keyword>
<evidence type="ECO:0000256" key="11">
    <source>
        <dbReference type="ARBA" id="ARBA00023303"/>
    </source>
</evidence>
<dbReference type="EMBL" id="JBHLZY010000003">
    <property type="protein sequence ID" value="MFB9768499.1"/>
    <property type="molecule type" value="Genomic_DNA"/>
</dbReference>
<evidence type="ECO:0000313" key="15">
    <source>
        <dbReference type="Proteomes" id="UP001589691"/>
    </source>
</evidence>
<dbReference type="InterPro" id="IPR010617">
    <property type="entry name" value="TMEM175-like"/>
</dbReference>
<keyword evidence="15" id="KW-1185">Reference proteome</keyword>
<evidence type="ECO:0000256" key="9">
    <source>
        <dbReference type="ARBA" id="ARBA00023065"/>
    </source>
</evidence>
<evidence type="ECO:0000256" key="6">
    <source>
        <dbReference type="ARBA" id="ARBA00022826"/>
    </source>
</evidence>
<feature type="transmembrane region" description="Helical" evidence="13">
    <location>
        <begin position="148"/>
        <end position="181"/>
    </location>
</feature>
<keyword evidence="3" id="KW-0813">Transport</keyword>
<evidence type="ECO:0000256" key="3">
    <source>
        <dbReference type="ARBA" id="ARBA00022448"/>
    </source>
</evidence>
<accession>A0ABV5WQS0</accession>
<evidence type="ECO:0000256" key="10">
    <source>
        <dbReference type="ARBA" id="ARBA00023136"/>
    </source>
</evidence>
<evidence type="ECO:0000256" key="4">
    <source>
        <dbReference type="ARBA" id="ARBA00022538"/>
    </source>
</evidence>
<evidence type="ECO:0000313" key="14">
    <source>
        <dbReference type="EMBL" id="MFB9768499.1"/>
    </source>
</evidence>
<sequence>MNKGRVEAFTDAIVAIIMTIMVLEMKVPEGPSLKALFAERVYFFAYLISFFLIATTWYSHHYLFTHAKWISKRAFWANCIWLFMMSLSPVATGWIGAYPNSRTTAGFYLLVYVLWGLAFRLLVYSLIRDNSESRQQLQLLVQPKRSIFEMIAIVACLVAINFVPVLCIVILGLDGLFWIVYTPRESDKPNH</sequence>
<organism evidence="14 15">
    <name type="scientific">Lactiplantibacillus modestisalitolerans</name>
    <dbReference type="NCBI Taxonomy" id="1457219"/>
    <lineage>
        <taxon>Bacteria</taxon>
        <taxon>Bacillati</taxon>
        <taxon>Bacillota</taxon>
        <taxon>Bacilli</taxon>
        <taxon>Lactobacillales</taxon>
        <taxon>Lactobacillaceae</taxon>
        <taxon>Lactiplantibacillus</taxon>
    </lineage>
</organism>
<evidence type="ECO:0000256" key="8">
    <source>
        <dbReference type="ARBA" id="ARBA00022989"/>
    </source>
</evidence>
<feature type="transmembrane region" description="Helical" evidence="13">
    <location>
        <begin position="43"/>
        <end position="63"/>
    </location>
</feature>
<evidence type="ECO:0000256" key="13">
    <source>
        <dbReference type="SAM" id="Phobius"/>
    </source>
</evidence>
<keyword evidence="9" id="KW-0406">Ion transport</keyword>
<keyword evidence="11" id="KW-0407">Ion channel</keyword>